<accession>R7W1G4</accession>
<dbReference type="EnsemblPlants" id="EMT13057">
    <property type="protein sequence ID" value="EMT13057"/>
    <property type="gene ID" value="F775_24877"/>
</dbReference>
<reference evidence="1" key="1">
    <citation type="submission" date="2015-06" db="UniProtKB">
        <authorList>
            <consortium name="EnsemblPlants"/>
        </authorList>
    </citation>
    <scope>IDENTIFICATION</scope>
</reference>
<name>R7W1G4_AEGTA</name>
<organism evidence="1">
    <name type="scientific">Aegilops tauschii</name>
    <name type="common">Tausch's goatgrass</name>
    <name type="synonym">Aegilops squarrosa</name>
    <dbReference type="NCBI Taxonomy" id="37682"/>
    <lineage>
        <taxon>Eukaryota</taxon>
        <taxon>Viridiplantae</taxon>
        <taxon>Streptophyta</taxon>
        <taxon>Embryophyta</taxon>
        <taxon>Tracheophyta</taxon>
        <taxon>Spermatophyta</taxon>
        <taxon>Magnoliopsida</taxon>
        <taxon>Liliopsida</taxon>
        <taxon>Poales</taxon>
        <taxon>Poaceae</taxon>
        <taxon>BOP clade</taxon>
        <taxon>Pooideae</taxon>
        <taxon>Triticodae</taxon>
        <taxon>Triticeae</taxon>
        <taxon>Triticinae</taxon>
        <taxon>Aegilops</taxon>
    </lineage>
</organism>
<evidence type="ECO:0000313" key="1">
    <source>
        <dbReference type="EnsemblPlants" id="EMT13057"/>
    </source>
</evidence>
<evidence type="ECO:0008006" key="2">
    <source>
        <dbReference type="Google" id="ProtNLM"/>
    </source>
</evidence>
<sequence>MLTATAASGDADCERHQFHYLDRVMRQFGLRQTIPPCHPRDEVEVRKLRKIKHSARKSHNWEEIHANYVEEYNRVQATVVLEDISFDLATLLDYRHWFQQNGGLDKPIPYPRDSIEWTGYMPSGPPLARIGLREIKNVAWGIKCATTRGCKKKGKYVLRSCVENLMDLNFEPRLQSMLAEARLPLNIEDISSDDEVSDIAHPPSPPKQSNCDVFNDWIYSWRGFTTYLMGGDAMEDGGTTTEDVGPLASYHVSRYQSRSSLRLIIRMGQHSAAFFSFLSLWHTRL</sequence>
<dbReference type="AlphaFoldDB" id="R7W1G4"/>
<protein>
    <recommendedName>
        <fullName evidence="2">Aminotransferase-like plant mobile domain-containing protein</fullName>
    </recommendedName>
</protein>
<proteinExistence type="predicted"/>